<dbReference type="InterPro" id="IPR011332">
    <property type="entry name" value="Ribosomal_zn-bd"/>
</dbReference>
<protein>
    <submittedName>
        <fullName evidence="4">50S ribosomal protein L33</fullName>
    </submittedName>
</protein>
<dbReference type="HAMAP" id="MF_00294">
    <property type="entry name" value="Ribosomal_bL33"/>
    <property type="match status" value="1"/>
</dbReference>
<dbReference type="PANTHER" id="PTHR43168">
    <property type="entry name" value="50S RIBOSOMAL PROTEIN L33, CHLOROPLASTIC"/>
    <property type="match status" value="1"/>
</dbReference>
<comment type="caution">
    <text evidence="4">The sequence shown here is derived from an EMBL/GenBank/DDBJ whole genome shotgun (WGS) entry which is preliminary data.</text>
</comment>
<evidence type="ECO:0000313" key="5">
    <source>
        <dbReference type="Proteomes" id="UP000236333"/>
    </source>
</evidence>
<gene>
    <name evidence="4" type="ORF">TSOC_003140</name>
</gene>
<sequence length="100" mass="11254">MQSLLKTSAPAMSNPFMGSKMSYRIAAAPAPSTTAFRQVTTMAKKKGVRLIVTVECTEAKGLNATPSRYVTQKNRKNTPERLELKKYNPYLRRHTVHKEV</sequence>
<feature type="non-terminal residue" evidence="4">
    <location>
        <position position="100"/>
    </location>
</feature>
<dbReference type="GO" id="GO:0006412">
    <property type="term" value="P:translation"/>
    <property type="evidence" value="ECO:0007669"/>
    <property type="project" value="InterPro"/>
</dbReference>
<evidence type="ECO:0000256" key="2">
    <source>
        <dbReference type="ARBA" id="ARBA00022980"/>
    </source>
</evidence>
<dbReference type="OrthoDB" id="361870at2759"/>
<evidence type="ECO:0000256" key="1">
    <source>
        <dbReference type="ARBA" id="ARBA00007596"/>
    </source>
</evidence>
<name>A0A2J8ACD3_9CHLO</name>
<dbReference type="NCBIfam" id="TIGR01023">
    <property type="entry name" value="rpmG_bact"/>
    <property type="match status" value="1"/>
</dbReference>
<dbReference type="EMBL" id="PGGS01000064">
    <property type="protein sequence ID" value="PNH10182.1"/>
    <property type="molecule type" value="Genomic_DNA"/>
</dbReference>
<keyword evidence="2 4" id="KW-0689">Ribosomal protein</keyword>
<dbReference type="AlphaFoldDB" id="A0A2J8ACD3"/>
<dbReference type="Gene3D" id="2.20.28.120">
    <property type="entry name" value="Ribosomal protein L33"/>
    <property type="match status" value="1"/>
</dbReference>
<evidence type="ECO:0000313" key="4">
    <source>
        <dbReference type="EMBL" id="PNH10182.1"/>
    </source>
</evidence>
<organism evidence="4 5">
    <name type="scientific">Tetrabaena socialis</name>
    <dbReference type="NCBI Taxonomy" id="47790"/>
    <lineage>
        <taxon>Eukaryota</taxon>
        <taxon>Viridiplantae</taxon>
        <taxon>Chlorophyta</taxon>
        <taxon>core chlorophytes</taxon>
        <taxon>Chlorophyceae</taxon>
        <taxon>CS clade</taxon>
        <taxon>Chlamydomonadales</taxon>
        <taxon>Tetrabaenaceae</taxon>
        <taxon>Tetrabaena</taxon>
    </lineage>
</organism>
<keyword evidence="3" id="KW-0687">Ribonucleoprotein</keyword>
<dbReference type="PANTHER" id="PTHR43168:SF2">
    <property type="entry name" value="LARGE RIBOSOMAL SUBUNIT PROTEIN BL33C"/>
    <property type="match status" value="1"/>
</dbReference>
<dbReference type="SUPFAM" id="SSF57829">
    <property type="entry name" value="Zn-binding ribosomal proteins"/>
    <property type="match status" value="1"/>
</dbReference>
<dbReference type="InterPro" id="IPR038584">
    <property type="entry name" value="Ribosomal_bL33_sf"/>
</dbReference>
<dbReference type="GO" id="GO:0005840">
    <property type="term" value="C:ribosome"/>
    <property type="evidence" value="ECO:0007669"/>
    <property type="project" value="UniProtKB-KW"/>
</dbReference>
<dbReference type="InterPro" id="IPR001705">
    <property type="entry name" value="Ribosomal_bL33"/>
</dbReference>
<dbReference type="NCBIfam" id="NF001764">
    <property type="entry name" value="PRK00504.1"/>
    <property type="match status" value="1"/>
</dbReference>
<evidence type="ECO:0000256" key="3">
    <source>
        <dbReference type="ARBA" id="ARBA00023274"/>
    </source>
</evidence>
<dbReference type="GO" id="GO:0005737">
    <property type="term" value="C:cytoplasm"/>
    <property type="evidence" value="ECO:0007669"/>
    <property type="project" value="UniProtKB-ARBA"/>
</dbReference>
<dbReference type="Pfam" id="PF00471">
    <property type="entry name" value="Ribosomal_L33"/>
    <property type="match status" value="1"/>
</dbReference>
<accession>A0A2J8ACD3</accession>
<proteinExistence type="inferred from homology"/>
<comment type="similarity">
    <text evidence="1">Belongs to the bacterial ribosomal protein bL33 family.</text>
</comment>
<dbReference type="GO" id="GO:1990904">
    <property type="term" value="C:ribonucleoprotein complex"/>
    <property type="evidence" value="ECO:0007669"/>
    <property type="project" value="UniProtKB-KW"/>
</dbReference>
<dbReference type="NCBIfam" id="NF001860">
    <property type="entry name" value="PRK00595.1"/>
    <property type="match status" value="1"/>
</dbReference>
<reference evidence="4 5" key="1">
    <citation type="journal article" date="2017" name="Mol. Biol. Evol.">
        <title>The 4-celled Tetrabaena socialis nuclear genome reveals the essential components for genetic control of cell number at the origin of multicellularity in the volvocine lineage.</title>
        <authorList>
            <person name="Featherston J."/>
            <person name="Arakaki Y."/>
            <person name="Hanschen E.R."/>
            <person name="Ferris P.J."/>
            <person name="Michod R.E."/>
            <person name="Olson B.J.S.C."/>
            <person name="Nozaki H."/>
            <person name="Durand P.M."/>
        </authorList>
    </citation>
    <scope>NUCLEOTIDE SEQUENCE [LARGE SCALE GENOMIC DNA]</scope>
    <source>
        <strain evidence="4 5">NIES-571</strain>
    </source>
</reference>
<dbReference type="Proteomes" id="UP000236333">
    <property type="component" value="Unassembled WGS sequence"/>
</dbReference>
<keyword evidence="5" id="KW-1185">Reference proteome</keyword>
<dbReference type="GO" id="GO:0003735">
    <property type="term" value="F:structural constituent of ribosome"/>
    <property type="evidence" value="ECO:0007669"/>
    <property type="project" value="InterPro"/>
</dbReference>